<evidence type="ECO:0000313" key="3">
    <source>
        <dbReference type="Proteomes" id="UP001174909"/>
    </source>
</evidence>
<dbReference type="InterPro" id="IPR011330">
    <property type="entry name" value="Glyco_hydro/deAcase_b/a-brl"/>
</dbReference>
<reference evidence="2" key="1">
    <citation type="submission" date="2023-03" db="EMBL/GenBank/DDBJ databases">
        <authorList>
            <person name="Steffen K."/>
            <person name="Cardenas P."/>
        </authorList>
    </citation>
    <scope>NUCLEOTIDE SEQUENCE</scope>
</reference>
<organism evidence="2 3">
    <name type="scientific">Geodia barretti</name>
    <name type="common">Barrett's horny sponge</name>
    <dbReference type="NCBI Taxonomy" id="519541"/>
    <lineage>
        <taxon>Eukaryota</taxon>
        <taxon>Metazoa</taxon>
        <taxon>Porifera</taxon>
        <taxon>Demospongiae</taxon>
        <taxon>Heteroscleromorpha</taxon>
        <taxon>Tetractinellida</taxon>
        <taxon>Astrophorina</taxon>
        <taxon>Geodiidae</taxon>
        <taxon>Geodia</taxon>
    </lineage>
</organism>
<dbReference type="AlphaFoldDB" id="A0AA35S3V5"/>
<name>A0AA35S3V5_GEOBA</name>
<protein>
    <submittedName>
        <fullName evidence="2">Peptidoglycan deacetylase</fullName>
    </submittedName>
</protein>
<accession>A0AA35S3V5</accession>
<dbReference type="GO" id="GO:0016810">
    <property type="term" value="F:hydrolase activity, acting on carbon-nitrogen (but not peptide) bonds"/>
    <property type="evidence" value="ECO:0007669"/>
    <property type="project" value="InterPro"/>
</dbReference>
<gene>
    <name evidence="2" type="ORF">GBAR_LOCUS13446</name>
</gene>
<dbReference type="Pfam" id="PF01522">
    <property type="entry name" value="Polysacc_deac_1"/>
    <property type="match status" value="1"/>
</dbReference>
<keyword evidence="3" id="KW-1185">Reference proteome</keyword>
<comment type="caution">
    <text evidence="2">The sequence shown here is derived from an EMBL/GenBank/DDBJ whole genome shotgun (WGS) entry which is preliminary data.</text>
</comment>
<dbReference type="PANTHER" id="PTHR47561">
    <property type="entry name" value="POLYSACCHARIDE DEACETYLASE FAMILY PROTEIN (AFU_ORTHOLOGUE AFUA_6G05030)"/>
    <property type="match status" value="1"/>
</dbReference>
<evidence type="ECO:0000259" key="1">
    <source>
        <dbReference type="PROSITE" id="PS51677"/>
    </source>
</evidence>
<dbReference type="EMBL" id="CASHTH010001986">
    <property type="protein sequence ID" value="CAI8022955.1"/>
    <property type="molecule type" value="Genomic_DNA"/>
</dbReference>
<dbReference type="GO" id="GO:0005975">
    <property type="term" value="P:carbohydrate metabolic process"/>
    <property type="evidence" value="ECO:0007669"/>
    <property type="project" value="InterPro"/>
</dbReference>
<dbReference type="PANTHER" id="PTHR47561:SF1">
    <property type="entry name" value="POLYSACCHARIDE DEACETYLASE FAMILY PROTEIN (AFU_ORTHOLOGUE AFUA_6G05030)"/>
    <property type="match status" value="1"/>
</dbReference>
<dbReference type="Gene3D" id="3.20.20.370">
    <property type="entry name" value="Glycoside hydrolase/deacetylase"/>
    <property type="match status" value="1"/>
</dbReference>
<proteinExistence type="predicted"/>
<evidence type="ECO:0000313" key="2">
    <source>
        <dbReference type="EMBL" id="CAI8022955.1"/>
    </source>
</evidence>
<dbReference type="SUPFAM" id="SSF88713">
    <property type="entry name" value="Glycoside hydrolase/deacetylase"/>
    <property type="match status" value="1"/>
</dbReference>
<sequence>MSGIWPDDIQCVALITFDVDGVSSWLRRNADFANYPSLLSMAEYGPSVATPRILDMLDAQGIKASFYIPGQVAETHPELVRDIADRQHEVAHHGYLHEPPATMTPTEEEEVLIRGISILGELTGEVPVGYRSPSWELSPVSLDLLAKHNFTYDSSLMGDDAPYFVSGGDPPRQMVELPIHWLLDDAPHFVYAPSANRMGPMRNPDEVFDSWAAEFRGIYRYGRCFNLTMHPQYIGRPGRLLMLERLIEYIKSFPNVKFMRAIDLAQMWEQN</sequence>
<dbReference type="CDD" id="cd10938">
    <property type="entry name" value="CE4_HpPgdA_like"/>
    <property type="match status" value="1"/>
</dbReference>
<dbReference type="InterPro" id="IPR037950">
    <property type="entry name" value="PgdA-like"/>
</dbReference>
<dbReference type="Proteomes" id="UP001174909">
    <property type="component" value="Unassembled WGS sequence"/>
</dbReference>
<dbReference type="PROSITE" id="PS51677">
    <property type="entry name" value="NODB"/>
    <property type="match status" value="1"/>
</dbReference>
<feature type="domain" description="NodB homology" evidence="1">
    <location>
        <begin position="36"/>
        <end position="259"/>
    </location>
</feature>
<dbReference type="InterPro" id="IPR002509">
    <property type="entry name" value="NODB_dom"/>
</dbReference>